<evidence type="ECO:0000313" key="1">
    <source>
        <dbReference type="EMBL" id="CUO33534.1"/>
    </source>
</evidence>
<dbReference type="RefSeq" id="WP_004846630.1">
    <property type="nucleotide sequence ID" value="NZ_CATVPX010000059.1"/>
</dbReference>
<accession>A0A174E6Z2</accession>
<name>A0A174E6Z2_9FIRM</name>
<proteinExistence type="predicted"/>
<dbReference type="Proteomes" id="UP000095787">
    <property type="component" value="Unassembled WGS sequence"/>
</dbReference>
<evidence type="ECO:0000313" key="4">
    <source>
        <dbReference type="Proteomes" id="UP000292665"/>
    </source>
</evidence>
<dbReference type="EMBL" id="RCYR01000030">
    <property type="protein sequence ID" value="RYS77823.1"/>
    <property type="molecule type" value="Genomic_DNA"/>
</dbReference>
<dbReference type="GeneID" id="97328290"/>
<sequence>MTYIEFADAVEKMMNKKMKGGVRASLYTAMKNNGKERTGILIEMPGINISPTIYLEEYYESYVAGRKIEQIVDDIKQLYEEIKQEKPWDCESFRDYEGVRNRIVFKVINTAKNRKFLRTVPHLAFLDLSIVFYVLVDVSEEGTAAMVVNRSHADTWKVQAETLWEDAVKNVKNLLPAEFVTMNHALKSLLGDVEYEEGDLLLEKKKDYDQMYVLSNKFRNYGAACIAYPNVLEMIGQILKKDYYILPSSVHEVIIVPYSEIYVCSKLDEMVREINSTQVEEEDVLSNHVYLYDRVSGKLRVGSSVQTGRMMA</sequence>
<dbReference type="Proteomes" id="UP000292665">
    <property type="component" value="Unassembled WGS sequence"/>
</dbReference>
<dbReference type="InterPro" id="IPR043743">
    <property type="entry name" value="DUF5688"/>
</dbReference>
<evidence type="ECO:0000313" key="3">
    <source>
        <dbReference type="Proteomes" id="UP000095787"/>
    </source>
</evidence>
<reference evidence="1 3" key="1">
    <citation type="submission" date="2015-09" db="EMBL/GenBank/DDBJ databases">
        <authorList>
            <consortium name="Pathogen Informatics"/>
        </authorList>
    </citation>
    <scope>NUCLEOTIDE SEQUENCE [LARGE SCALE GENOMIC DNA]</scope>
    <source>
        <strain evidence="1 3">2789STDY5834841</strain>
    </source>
</reference>
<protein>
    <submittedName>
        <fullName evidence="1">Uncharacterized protein</fullName>
    </submittedName>
</protein>
<gene>
    <name evidence="2" type="ORF">EAI93_11975</name>
    <name evidence="1" type="ORF">ERS852456_02272</name>
</gene>
<organism evidence="1 3">
    <name type="scientific">[Ruminococcus] torques</name>
    <dbReference type="NCBI Taxonomy" id="33039"/>
    <lineage>
        <taxon>Bacteria</taxon>
        <taxon>Bacillati</taxon>
        <taxon>Bacillota</taxon>
        <taxon>Clostridia</taxon>
        <taxon>Lachnospirales</taxon>
        <taxon>Lachnospiraceae</taxon>
        <taxon>Mediterraneibacter</taxon>
    </lineage>
</organism>
<evidence type="ECO:0000313" key="2">
    <source>
        <dbReference type="EMBL" id="RYS77823.1"/>
    </source>
</evidence>
<dbReference type="EMBL" id="CYZO01000033">
    <property type="protein sequence ID" value="CUO33534.1"/>
    <property type="molecule type" value="Genomic_DNA"/>
</dbReference>
<dbReference type="Pfam" id="PF18941">
    <property type="entry name" value="DUF5688"/>
    <property type="match status" value="1"/>
</dbReference>
<dbReference type="AlphaFoldDB" id="A0A174E6Z2"/>
<reference evidence="2 4" key="2">
    <citation type="journal article" date="2019" name="Science, e1252229">
        <title>Invertible promoters mediate bacterial phase variation, antibiotic resistance, and host adaptation in the gut.</title>
        <authorList>
            <person name="Jiang X."/>
            <person name="Hall A.B."/>
            <person name="Arthur T.D."/>
            <person name="Plichta D.R."/>
            <person name="Covington C.T."/>
            <person name="Poyet M."/>
            <person name="Crothers J."/>
            <person name="Moses P.L."/>
            <person name="Tolonen A.C."/>
            <person name="Vlamakis H."/>
            <person name="Alm E.J."/>
            <person name="Xavier R.J."/>
        </authorList>
    </citation>
    <scope>NUCLEOTIDE SEQUENCE [LARGE SCALE GENOMIC DNA]</scope>
    <source>
        <strain evidence="4">aa_0143</strain>
        <strain evidence="2">Aa_0143</strain>
    </source>
</reference>